<keyword evidence="2" id="KW-1185">Reference proteome</keyword>
<dbReference type="Proteomes" id="UP000824881">
    <property type="component" value="Unassembled WGS sequence"/>
</dbReference>
<evidence type="ECO:0000313" key="1">
    <source>
        <dbReference type="EMBL" id="KAG9226873.1"/>
    </source>
</evidence>
<proteinExistence type="predicted"/>
<dbReference type="EMBL" id="WQMT02000002">
    <property type="protein sequence ID" value="KAG9226873.1"/>
    <property type="molecule type" value="Genomic_DNA"/>
</dbReference>
<evidence type="ECO:0000313" key="2">
    <source>
        <dbReference type="Proteomes" id="UP000824881"/>
    </source>
</evidence>
<sequence length="234" mass="25590">MSRLKKSPPLERTSNTMRAALELVHNSPQKSSIGISVSTRTPVISQSSTARTEAYWASRAMMAESALAAQTSRQSALHYLSYKQEVQSACERRETCYAGESCVVTDWMRSAASFGRHISGSFDSSQKQQANVLLADASIPFYHPHFIPIYVCARNFDAELAHDFNAHIIVGVLTLLHVSPVASQKANNLGTSKASLRTELSLSPPGHKLASCQLCQHARIEMLSAAVTRVVMNL</sequence>
<protein>
    <submittedName>
        <fullName evidence="1">Uncharacterized protein</fullName>
    </submittedName>
</protein>
<name>A0ACB7JBU0_PLECO</name>
<comment type="caution">
    <text evidence="1">The sequence shown here is derived from an EMBL/GenBank/DDBJ whole genome shotgun (WGS) entry which is preliminary data.</text>
</comment>
<accession>A0ACB7JBU0</accession>
<gene>
    <name evidence="1" type="ORF">CCMSSC00406_0003454</name>
</gene>
<organism evidence="1 2">
    <name type="scientific">Pleurotus cornucopiae</name>
    <name type="common">Cornucopia mushroom</name>
    <dbReference type="NCBI Taxonomy" id="5321"/>
    <lineage>
        <taxon>Eukaryota</taxon>
        <taxon>Fungi</taxon>
        <taxon>Dikarya</taxon>
        <taxon>Basidiomycota</taxon>
        <taxon>Agaricomycotina</taxon>
        <taxon>Agaricomycetes</taxon>
        <taxon>Agaricomycetidae</taxon>
        <taxon>Agaricales</taxon>
        <taxon>Pleurotineae</taxon>
        <taxon>Pleurotaceae</taxon>
        <taxon>Pleurotus</taxon>
    </lineage>
</organism>
<reference evidence="1 2" key="1">
    <citation type="journal article" date="2021" name="Appl. Environ. Microbiol.">
        <title>Genetic linkage and physical mapping for an oyster mushroom Pleurotus cornucopiae and QTL analysis for the trait cap color.</title>
        <authorList>
            <person name="Zhang Y."/>
            <person name="Gao W."/>
            <person name="Sonnenberg A."/>
            <person name="Chen Q."/>
            <person name="Zhang J."/>
            <person name="Huang C."/>
        </authorList>
    </citation>
    <scope>NUCLEOTIDE SEQUENCE [LARGE SCALE GENOMIC DNA]</scope>
    <source>
        <strain evidence="1">CCMSSC00406</strain>
    </source>
</reference>